<organism evidence="7 8">
    <name type="scientific">Streptosporangium algeriense</name>
    <dbReference type="NCBI Taxonomy" id="1682748"/>
    <lineage>
        <taxon>Bacteria</taxon>
        <taxon>Bacillati</taxon>
        <taxon>Actinomycetota</taxon>
        <taxon>Actinomycetes</taxon>
        <taxon>Streptosporangiales</taxon>
        <taxon>Streptosporangiaceae</taxon>
        <taxon>Streptosporangium</taxon>
    </lineage>
</organism>
<dbReference type="EMBL" id="JBHTHX010000058">
    <property type="protein sequence ID" value="MFD0883651.1"/>
    <property type="molecule type" value="Genomic_DNA"/>
</dbReference>
<evidence type="ECO:0000256" key="3">
    <source>
        <dbReference type="ARBA" id="ARBA00023125"/>
    </source>
</evidence>
<dbReference type="PROSITE" id="PS01063">
    <property type="entry name" value="SIGMA70_ECF"/>
    <property type="match status" value="1"/>
</dbReference>
<dbReference type="PANTHER" id="PTHR43133">
    <property type="entry name" value="RNA POLYMERASE ECF-TYPE SIGMA FACTO"/>
    <property type="match status" value="1"/>
</dbReference>
<reference evidence="8" key="1">
    <citation type="journal article" date="2019" name="Int. J. Syst. Evol. Microbiol.">
        <title>The Global Catalogue of Microorganisms (GCM) 10K type strain sequencing project: providing services to taxonomists for standard genome sequencing and annotation.</title>
        <authorList>
            <consortium name="The Broad Institute Genomics Platform"/>
            <consortium name="The Broad Institute Genome Sequencing Center for Infectious Disease"/>
            <person name="Wu L."/>
            <person name="Ma J."/>
        </authorList>
    </citation>
    <scope>NUCLEOTIDE SEQUENCE [LARGE SCALE GENOMIC DNA]</scope>
    <source>
        <strain evidence="8">CCUG 62974</strain>
    </source>
</reference>
<keyword evidence="1 5" id="KW-0805">Transcription regulation</keyword>
<dbReference type="InterPro" id="IPR039425">
    <property type="entry name" value="RNA_pol_sigma-70-like"/>
</dbReference>
<dbReference type="Proteomes" id="UP001597024">
    <property type="component" value="Unassembled WGS sequence"/>
</dbReference>
<dbReference type="PANTHER" id="PTHR43133:SF52">
    <property type="entry name" value="ECF RNA POLYMERASE SIGMA FACTOR SIGL"/>
    <property type="match status" value="1"/>
</dbReference>
<keyword evidence="4 5" id="KW-0804">Transcription</keyword>
<comment type="caution">
    <text evidence="7">The sequence shown here is derived from an EMBL/GenBank/DDBJ whole genome shotgun (WGS) entry which is preliminary data.</text>
</comment>
<dbReference type="Pfam" id="PF04542">
    <property type="entry name" value="Sigma70_r2"/>
    <property type="match status" value="1"/>
</dbReference>
<dbReference type="InterPro" id="IPR000838">
    <property type="entry name" value="RNA_pol_sigma70_ECF_CS"/>
</dbReference>
<feature type="domain" description="RNA polymerase sigma-70 region 2" evidence="6">
    <location>
        <begin position="28"/>
        <end position="93"/>
    </location>
</feature>
<gene>
    <name evidence="7" type="ORF">ACFQ08_03645</name>
</gene>
<evidence type="ECO:0000313" key="8">
    <source>
        <dbReference type="Proteomes" id="UP001597024"/>
    </source>
</evidence>
<dbReference type="InterPro" id="IPR013325">
    <property type="entry name" value="RNA_pol_sigma_r2"/>
</dbReference>
<comment type="similarity">
    <text evidence="5">Belongs to the sigma-70 factor family. ECF subfamily.</text>
</comment>
<protein>
    <recommendedName>
        <fullName evidence="5">RNA polymerase sigma factor</fullName>
    </recommendedName>
</protein>
<dbReference type="InterPro" id="IPR007627">
    <property type="entry name" value="RNA_pol_sigma70_r2"/>
</dbReference>
<dbReference type="SUPFAM" id="SSF88946">
    <property type="entry name" value="Sigma2 domain of RNA polymerase sigma factors"/>
    <property type="match status" value="1"/>
</dbReference>
<keyword evidence="8" id="KW-1185">Reference proteome</keyword>
<evidence type="ECO:0000256" key="5">
    <source>
        <dbReference type="RuleBase" id="RU000716"/>
    </source>
</evidence>
<keyword evidence="3 5" id="KW-0238">DNA-binding</keyword>
<proteinExistence type="inferred from homology"/>
<evidence type="ECO:0000256" key="2">
    <source>
        <dbReference type="ARBA" id="ARBA00023082"/>
    </source>
</evidence>
<sequence>MTEPKRRAVRREGVSQAGTADEQLVRALFDEHGGPLYGYVLRLTGDSGRAEDVVQETLLRAWRHPDALSGKPIRAWLFTVARNLVVDQHRARKARP</sequence>
<evidence type="ECO:0000256" key="1">
    <source>
        <dbReference type="ARBA" id="ARBA00023015"/>
    </source>
</evidence>
<dbReference type="Gene3D" id="1.10.1740.10">
    <property type="match status" value="1"/>
</dbReference>
<feature type="non-terminal residue" evidence="7">
    <location>
        <position position="96"/>
    </location>
</feature>
<keyword evidence="2 5" id="KW-0731">Sigma factor</keyword>
<evidence type="ECO:0000313" key="7">
    <source>
        <dbReference type="EMBL" id="MFD0883651.1"/>
    </source>
</evidence>
<name>A0ABW3DJW4_9ACTN</name>
<accession>A0ABW3DJW4</accession>
<evidence type="ECO:0000259" key="6">
    <source>
        <dbReference type="Pfam" id="PF04542"/>
    </source>
</evidence>
<evidence type="ECO:0000256" key="4">
    <source>
        <dbReference type="ARBA" id="ARBA00023163"/>
    </source>
</evidence>